<organism evidence="1">
    <name type="scientific">Ophidiomyces ophidiicola</name>
    <dbReference type="NCBI Taxonomy" id="1387563"/>
    <lineage>
        <taxon>Eukaryota</taxon>
        <taxon>Fungi</taxon>
        <taxon>Dikarya</taxon>
        <taxon>Ascomycota</taxon>
        <taxon>Pezizomycotina</taxon>
        <taxon>Eurotiomycetes</taxon>
        <taxon>Eurotiomycetidae</taxon>
        <taxon>Onygenales</taxon>
        <taxon>Onygenaceae</taxon>
        <taxon>Ophidiomyces</taxon>
    </lineage>
</organism>
<gene>
    <name evidence="1" type="ORF">LOY88_006592</name>
</gene>
<comment type="caution">
    <text evidence="1">The sequence shown here is derived from an EMBL/GenBank/DDBJ whole genome shotgun (WGS) entry which is preliminary data.</text>
</comment>
<accession>A0ACB8UN62</accession>
<proteinExistence type="predicted"/>
<name>A0ACB8UN62_9EURO</name>
<protein>
    <submittedName>
        <fullName evidence="1">Uncharacterized protein</fullName>
    </submittedName>
</protein>
<reference evidence="1" key="1">
    <citation type="journal article" date="2022" name="bioRxiv">
        <title>Population genetic analysis of Ophidiomyces ophidiicola, the causative agent of snake fungal disease, indicates recent introductions to the USA.</title>
        <authorList>
            <person name="Ladner J.T."/>
            <person name="Palmer J.M."/>
            <person name="Ettinger C.L."/>
            <person name="Stajich J.E."/>
            <person name="Farrell T.M."/>
            <person name="Glorioso B.M."/>
            <person name="Lawson B."/>
            <person name="Price S.J."/>
            <person name="Stengle A.G."/>
            <person name="Grear D.A."/>
            <person name="Lorch J.M."/>
        </authorList>
    </citation>
    <scope>NUCLEOTIDE SEQUENCE</scope>
    <source>
        <strain evidence="1">NWHC 24266-5</strain>
    </source>
</reference>
<evidence type="ECO:0000313" key="1">
    <source>
        <dbReference type="EMBL" id="KAI2381789.1"/>
    </source>
</evidence>
<sequence length="257" mass="27589">MNLSVHCVPSKVPLSSLYEGCASENAQTRPDILSAGGAEDVIPDSYIAVMGYDFPTVALYRHYIQLPNADFFDFGGLKGFGGMFDQSTIISISNDPTLFMQGAPDATNYIYDESAGEDITLVDTRVDVNNLQFSGRAIWGANFVDAVNTDNNSHGILLASLTASIKYGVVKKAKIASVKILDAKGIGTVSKLVSGIDWCLQNATDRHVVKQTVVHLWLSGSFSRAANDVAEKAVQSGIFASAAVDGLNMRAIPHLFY</sequence>
<dbReference type="EMBL" id="JALBCA010000175">
    <property type="protein sequence ID" value="KAI2381789.1"/>
    <property type="molecule type" value="Genomic_DNA"/>
</dbReference>